<dbReference type="STRING" id="249408.BOO71_0006325"/>
<sequence>MRIGELSRLTGVSVRAIRHYDGLGLLISRREDNRYRVFGPDDVERVRLIQLFLSVGFRLEEIREYGPCWQGDASVTQTIPADQVAAFYGRKVAQIDRQLAALHTLRTQLKEQMDRLPNAD</sequence>
<reference evidence="5 6" key="1">
    <citation type="submission" date="2017-01" db="EMBL/GenBank/DDBJ databases">
        <title>Genome Analysis of Deinococcus marmoris KOPRI26562.</title>
        <authorList>
            <person name="Kim J.H."/>
            <person name="Oh H.-M."/>
        </authorList>
    </citation>
    <scope>NUCLEOTIDE SEQUENCE [LARGE SCALE GENOMIC DNA]</scope>
    <source>
        <strain evidence="5 6">KOPRI26562</strain>
    </source>
</reference>
<accession>A0A1U7NZS9</accession>
<protein>
    <submittedName>
        <fullName evidence="5">MerR-family transcriptional regulator</fullName>
    </submittedName>
</protein>
<dbReference type="Pfam" id="PF13411">
    <property type="entry name" value="MerR_1"/>
    <property type="match status" value="1"/>
</dbReference>
<evidence type="ECO:0000313" key="6">
    <source>
        <dbReference type="Proteomes" id="UP000186607"/>
    </source>
</evidence>
<keyword evidence="2" id="KW-0238">DNA-binding</keyword>
<dbReference type="PROSITE" id="PS00552">
    <property type="entry name" value="HTH_MERR_1"/>
    <property type="match status" value="1"/>
</dbReference>
<dbReference type="Proteomes" id="UP000186607">
    <property type="component" value="Unassembled WGS sequence"/>
</dbReference>
<dbReference type="PANTHER" id="PTHR30204">
    <property type="entry name" value="REDOX-CYCLING DRUG-SENSING TRANSCRIPTIONAL ACTIVATOR SOXR"/>
    <property type="match status" value="1"/>
</dbReference>
<dbReference type="PROSITE" id="PS50937">
    <property type="entry name" value="HTH_MERR_2"/>
    <property type="match status" value="1"/>
</dbReference>
<proteinExistence type="predicted"/>
<dbReference type="RefSeq" id="WP_075832183.1">
    <property type="nucleotide sequence ID" value="NZ_MSTI01000068.1"/>
</dbReference>
<feature type="domain" description="HTH merR-type" evidence="4">
    <location>
        <begin position="1"/>
        <end position="68"/>
    </location>
</feature>
<dbReference type="OrthoDB" id="9806513at2"/>
<evidence type="ECO:0000256" key="3">
    <source>
        <dbReference type="ARBA" id="ARBA00023163"/>
    </source>
</evidence>
<evidence type="ECO:0000313" key="5">
    <source>
        <dbReference type="EMBL" id="OLV18410.1"/>
    </source>
</evidence>
<dbReference type="GO" id="GO:0003677">
    <property type="term" value="F:DNA binding"/>
    <property type="evidence" value="ECO:0007669"/>
    <property type="project" value="UniProtKB-KW"/>
</dbReference>
<dbReference type="AlphaFoldDB" id="A0A1U7NZS9"/>
<dbReference type="EMBL" id="MSTI01000068">
    <property type="protein sequence ID" value="OLV18410.1"/>
    <property type="molecule type" value="Genomic_DNA"/>
</dbReference>
<comment type="caution">
    <text evidence="5">The sequence shown here is derived from an EMBL/GenBank/DDBJ whole genome shotgun (WGS) entry which is preliminary data.</text>
</comment>
<dbReference type="GO" id="GO:0003700">
    <property type="term" value="F:DNA-binding transcription factor activity"/>
    <property type="evidence" value="ECO:0007669"/>
    <property type="project" value="InterPro"/>
</dbReference>
<keyword evidence="6" id="KW-1185">Reference proteome</keyword>
<dbReference type="SUPFAM" id="SSF46955">
    <property type="entry name" value="Putative DNA-binding domain"/>
    <property type="match status" value="1"/>
</dbReference>
<keyword evidence="3" id="KW-0804">Transcription</keyword>
<dbReference type="InterPro" id="IPR047057">
    <property type="entry name" value="MerR_fam"/>
</dbReference>
<gene>
    <name evidence="5" type="ORF">BOO71_0006325</name>
</gene>
<dbReference type="InterPro" id="IPR009061">
    <property type="entry name" value="DNA-bd_dom_put_sf"/>
</dbReference>
<dbReference type="SMART" id="SM00422">
    <property type="entry name" value="HTH_MERR"/>
    <property type="match status" value="1"/>
</dbReference>
<dbReference type="InterPro" id="IPR000551">
    <property type="entry name" value="MerR-type_HTH_dom"/>
</dbReference>
<keyword evidence="1" id="KW-0805">Transcription regulation</keyword>
<evidence type="ECO:0000256" key="1">
    <source>
        <dbReference type="ARBA" id="ARBA00023015"/>
    </source>
</evidence>
<organism evidence="5 6">
    <name type="scientific">Deinococcus marmoris</name>
    <dbReference type="NCBI Taxonomy" id="249408"/>
    <lineage>
        <taxon>Bacteria</taxon>
        <taxon>Thermotogati</taxon>
        <taxon>Deinococcota</taxon>
        <taxon>Deinococci</taxon>
        <taxon>Deinococcales</taxon>
        <taxon>Deinococcaceae</taxon>
        <taxon>Deinococcus</taxon>
    </lineage>
</organism>
<name>A0A1U7NZS9_9DEIO</name>
<dbReference type="PRINTS" id="PR00040">
    <property type="entry name" value="HTHMERR"/>
</dbReference>
<evidence type="ECO:0000259" key="4">
    <source>
        <dbReference type="PROSITE" id="PS50937"/>
    </source>
</evidence>
<dbReference type="PANTHER" id="PTHR30204:SF94">
    <property type="entry name" value="HEAVY METAL-DEPENDENT TRANSCRIPTIONAL REGULATOR HI_0293-RELATED"/>
    <property type="match status" value="1"/>
</dbReference>
<evidence type="ECO:0000256" key="2">
    <source>
        <dbReference type="ARBA" id="ARBA00023125"/>
    </source>
</evidence>
<dbReference type="Gene3D" id="1.10.1660.10">
    <property type="match status" value="1"/>
</dbReference>